<organism evidence="2 3">
    <name type="scientific">Xanthomonas oryzae pv. oryzae (strain PXO99A)</name>
    <dbReference type="NCBI Taxonomy" id="360094"/>
    <lineage>
        <taxon>Bacteria</taxon>
        <taxon>Pseudomonadati</taxon>
        <taxon>Pseudomonadota</taxon>
        <taxon>Gammaproteobacteria</taxon>
        <taxon>Lysobacterales</taxon>
        <taxon>Lysobacteraceae</taxon>
        <taxon>Xanthomonas</taxon>
    </lineage>
</organism>
<reference evidence="2 3" key="1">
    <citation type="journal article" date="2008" name="BMC Genomics">
        <title>Genome sequence and rapid evolution of the rice pathogen Xanthomonas oryzae pv. oryzae PXO99A.</title>
        <authorList>
            <person name="Salzberg S.L."/>
            <person name="Sommer D.D."/>
            <person name="Schatz M.C."/>
            <person name="Phillippy A.M."/>
            <person name="Rabinowicz P.D."/>
            <person name="Tsuge S."/>
            <person name="Furutani A."/>
            <person name="Ochiai H."/>
            <person name="Delcher A.L."/>
            <person name="Kelley D."/>
            <person name="Madupu R."/>
            <person name="Puiu D."/>
            <person name="Radune D."/>
            <person name="Shumway M."/>
            <person name="Trapnell C."/>
            <person name="Aparna G."/>
            <person name="Jha G."/>
            <person name="Pandey A."/>
            <person name="Patil P.B."/>
            <person name="Ishihara H."/>
            <person name="Meyer D.F."/>
            <person name="Szurek B."/>
            <person name="Verdier V."/>
            <person name="Koebnik R."/>
            <person name="Dow J.M."/>
            <person name="Ryan R.P."/>
            <person name="Hirata H."/>
            <person name="Tsuyumu S."/>
            <person name="Won Lee S."/>
            <person name="Seo Y.S."/>
            <person name="Sriariyanum M."/>
            <person name="Ronald P.C."/>
            <person name="Sonti R.V."/>
            <person name="Van Sluys M.A."/>
            <person name="Leach J.E."/>
            <person name="White F.F."/>
            <person name="Bogdanove A.J."/>
        </authorList>
    </citation>
    <scope>NUCLEOTIDE SEQUENCE [LARGE SCALE GENOMIC DNA]</scope>
    <source>
        <strain evidence="2 3">PXO99A</strain>
    </source>
</reference>
<evidence type="ECO:0008006" key="4">
    <source>
        <dbReference type="Google" id="ProtNLM"/>
    </source>
</evidence>
<evidence type="ECO:0000313" key="3">
    <source>
        <dbReference type="Proteomes" id="UP000001740"/>
    </source>
</evidence>
<name>A0A0K0GQJ6_XANOP</name>
<accession>A0A0K0GQJ6</accession>
<proteinExistence type="predicted"/>
<sequence length="88" mass="9733">MTDAPRGQRRELLHELRNRLNVMGFALYALRNETSKPLETLRTAHQSAVELLNQLGEAERALQQAGERPGDTAPAKTPISDWPARSGG</sequence>
<dbReference type="AlphaFoldDB" id="A0A0K0GQJ6"/>
<dbReference type="HOGENOM" id="CLU_196152_0_0_6"/>
<dbReference type="KEGG" id="xop:PXO_03022"/>
<protein>
    <recommendedName>
        <fullName evidence="4">Signal transduction histidine kinase dimerisation/phosphoacceptor domain-containing protein</fullName>
    </recommendedName>
</protein>
<gene>
    <name evidence="2" type="ordered locus">PXO_03022</name>
</gene>
<evidence type="ECO:0000256" key="1">
    <source>
        <dbReference type="SAM" id="MobiDB-lite"/>
    </source>
</evidence>
<dbReference type="RefSeq" id="WP_011257545.1">
    <property type="nucleotide sequence ID" value="NC_010717.2"/>
</dbReference>
<dbReference type="EMBL" id="CP000967">
    <property type="protein sequence ID" value="ACD61195.1"/>
    <property type="molecule type" value="Genomic_DNA"/>
</dbReference>
<evidence type="ECO:0000313" key="2">
    <source>
        <dbReference type="EMBL" id="ACD61195.1"/>
    </source>
</evidence>
<dbReference type="PATRIC" id="fig|291331.8.peg.721"/>
<dbReference type="Proteomes" id="UP000001740">
    <property type="component" value="Chromosome"/>
</dbReference>
<feature type="region of interest" description="Disordered" evidence="1">
    <location>
        <begin position="61"/>
        <end position="88"/>
    </location>
</feature>